<reference evidence="2" key="1">
    <citation type="journal article" date="2020" name="Stud. Mycol.">
        <title>101 Dothideomycetes genomes: a test case for predicting lifestyles and emergence of pathogens.</title>
        <authorList>
            <person name="Haridas S."/>
            <person name="Albert R."/>
            <person name="Binder M."/>
            <person name="Bloem J."/>
            <person name="Labutti K."/>
            <person name="Salamov A."/>
            <person name="Andreopoulos B."/>
            <person name="Baker S."/>
            <person name="Barry K."/>
            <person name="Bills G."/>
            <person name="Bluhm B."/>
            <person name="Cannon C."/>
            <person name="Castanera R."/>
            <person name="Culley D."/>
            <person name="Daum C."/>
            <person name="Ezra D."/>
            <person name="Gonzalez J."/>
            <person name="Henrissat B."/>
            <person name="Kuo A."/>
            <person name="Liang C."/>
            <person name="Lipzen A."/>
            <person name="Lutzoni F."/>
            <person name="Magnuson J."/>
            <person name="Mondo S."/>
            <person name="Nolan M."/>
            <person name="Ohm R."/>
            <person name="Pangilinan J."/>
            <person name="Park H.-J."/>
            <person name="Ramirez L."/>
            <person name="Alfaro M."/>
            <person name="Sun H."/>
            <person name="Tritt A."/>
            <person name="Yoshinaga Y."/>
            <person name="Zwiers L.-H."/>
            <person name="Turgeon B."/>
            <person name="Goodwin S."/>
            <person name="Spatafora J."/>
            <person name="Crous P."/>
            <person name="Grigoriev I."/>
        </authorList>
    </citation>
    <scope>NUCLEOTIDE SEQUENCE</scope>
    <source>
        <strain evidence="2">CBS 379.55</strain>
    </source>
</reference>
<dbReference type="EMBL" id="ML986493">
    <property type="protein sequence ID" value="KAF2276607.1"/>
    <property type="molecule type" value="Genomic_DNA"/>
</dbReference>
<dbReference type="Proteomes" id="UP000800097">
    <property type="component" value="Unassembled WGS sequence"/>
</dbReference>
<organism evidence="2 3">
    <name type="scientific">Westerdykella ornata</name>
    <dbReference type="NCBI Taxonomy" id="318751"/>
    <lineage>
        <taxon>Eukaryota</taxon>
        <taxon>Fungi</taxon>
        <taxon>Dikarya</taxon>
        <taxon>Ascomycota</taxon>
        <taxon>Pezizomycotina</taxon>
        <taxon>Dothideomycetes</taxon>
        <taxon>Pleosporomycetidae</taxon>
        <taxon>Pleosporales</taxon>
        <taxon>Sporormiaceae</taxon>
        <taxon>Westerdykella</taxon>
    </lineage>
</organism>
<evidence type="ECO:0000313" key="3">
    <source>
        <dbReference type="Proteomes" id="UP000800097"/>
    </source>
</evidence>
<dbReference type="AlphaFoldDB" id="A0A6A6JJE2"/>
<keyword evidence="3" id="KW-1185">Reference proteome</keyword>
<sequence>MSPLCSSQPSARAPAPPRTPVTEPGERGCSKVLPPLTHVRGWLGPYDITALLCKTGFSYPNAYVPVLVPEPSSWNPMAPRVPRCIYQMRVIQGVIRWTQLTGATQWCGRGQDGEDRDRVFAPWKGGLVGKTLCGIYKAVKEGRRWVRSAGMGGTTYSG</sequence>
<feature type="region of interest" description="Disordered" evidence="1">
    <location>
        <begin position="1"/>
        <end position="30"/>
    </location>
</feature>
<name>A0A6A6JJE2_WESOR</name>
<feature type="compositionally biased region" description="Low complexity" evidence="1">
    <location>
        <begin position="1"/>
        <end position="13"/>
    </location>
</feature>
<proteinExistence type="predicted"/>
<dbReference type="GeneID" id="54552938"/>
<protein>
    <submittedName>
        <fullName evidence="2">Uncharacterized protein</fullName>
    </submittedName>
</protein>
<gene>
    <name evidence="2" type="ORF">EI97DRAFT_442519</name>
</gene>
<evidence type="ECO:0000256" key="1">
    <source>
        <dbReference type="SAM" id="MobiDB-lite"/>
    </source>
</evidence>
<evidence type="ECO:0000313" key="2">
    <source>
        <dbReference type="EMBL" id="KAF2276607.1"/>
    </source>
</evidence>
<accession>A0A6A6JJE2</accession>
<dbReference type="RefSeq" id="XP_033654146.1">
    <property type="nucleotide sequence ID" value="XM_033799763.1"/>
</dbReference>